<dbReference type="InterPro" id="IPR017150">
    <property type="entry name" value="Pept_M20_glutamate_carboxypep"/>
</dbReference>
<evidence type="ECO:0000313" key="6">
    <source>
        <dbReference type="Proteomes" id="UP000637720"/>
    </source>
</evidence>
<feature type="active site" description="Proton acceptor" evidence="3">
    <location>
        <position position="142"/>
    </location>
</feature>
<evidence type="ECO:0000256" key="3">
    <source>
        <dbReference type="PIRSR" id="PIRSR037238-1"/>
    </source>
</evidence>
<feature type="domain" description="Peptidase M20 dimerisation" evidence="4">
    <location>
        <begin position="178"/>
        <end position="270"/>
    </location>
</feature>
<keyword evidence="2" id="KW-0378">Hydrolase</keyword>
<evidence type="ECO:0000313" key="5">
    <source>
        <dbReference type="EMBL" id="GGJ91341.1"/>
    </source>
</evidence>
<evidence type="ECO:0000256" key="1">
    <source>
        <dbReference type="ARBA" id="ARBA00022723"/>
    </source>
</evidence>
<dbReference type="InterPro" id="IPR002933">
    <property type="entry name" value="Peptidase_M20"/>
</dbReference>
<organism evidence="5 6">
    <name type="scientific">Calditerricola satsumensis</name>
    <dbReference type="NCBI Taxonomy" id="373054"/>
    <lineage>
        <taxon>Bacteria</taxon>
        <taxon>Bacillati</taxon>
        <taxon>Bacillota</taxon>
        <taxon>Bacilli</taxon>
        <taxon>Bacillales</taxon>
        <taxon>Bacillaceae</taxon>
        <taxon>Calditerricola</taxon>
    </lineage>
</organism>
<dbReference type="CDD" id="cd03885">
    <property type="entry name" value="M20_CPDG2"/>
    <property type="match status" value="1"/>
</dbReference>
<dbReference type="SUPFAM" id="SSF53187">
    <property type="entry name" value="Zn-dependent exopeptidases"/>
    <property type="match status" value="1"/>
</dbReference>
<dbReference type="Proteomes" id="UP000637720">
    <property type="component" value="Unassembled WGS sequence"/>
</dbReference>
<dbReference type="Pfam" id="PF07687">
    <property type="entry name" value="M20_dimer"/>
    <property type="match status" value="1"/>
</dbReference>
<dbReference type="GO" id="GO:0016787">
    <property type="term" value="F:hydrolase activity"/>
    <property type="evidence" value="ECO:0007669"/>
    <property type="project" value="UniProtKB-KW"/>
</dbReference>
<evidence type="ECO:0000256" key="2">
    <source>
        <dbReference type="ARBA" id="ARBA00022801"/>
    </source>
</evidence>
<dbReference type="InterPro" id="IPR036264">
    <property type="entry name" value="Bact_exopeptidase_dim_dom"/>
</dbReference>
<reference evidence="5" key="2">
    <citation type="submission" date="2020-09" db="EMBL/GenBank/DDBJ databases">
        <authorList>
            <person name="Sun Q."/>
            <person name="Ohkuma M."/>
        </authorList>
    </citation>
    <scope>NUCLEOTIDE SEQUENCE</scope>
    <source>
        <strain evidence="5">JCM 14719</strain>
    </source>
</reference>
<dbReference type="Gene3D" id="3.30.70.360">
    <property type="match status" value="1"/>
</dbReference>
<dbReference type="AlphaFoldDB" id="A0A8J3B3T5"/>
<proteinExistence type="predicted"/>
<dbReference type="RefSeq" id="WP_188816519.1">
    <property type="nucleotide sequence ID" value="NZ_BMOF01000001.1"/>
</dbReference>
<dbReference type="InterPro" id="IPR050072">
    <property type="entry name" value="Peptidase_M20A"/>
</dbReference>
<evidence type="ECO:0000259" key="4">
    <source>
        <dbReference type="Pfam" id="PF07687"/>
    </source>
</evidence>
<gene>
    <name evidence="5" type="ORF">GCM10007043_01320</name>
</gene>
<reference evidence="5" key="1">
    <citation type="journal article" date="2014" name="Int. J. Syst. Evol. Microbiol.">
        <title>Complete genome sequence of Corynebacterium casei LMG S-19264T (=DSM 44701T), isolated from a smear-ripened cheese.</title>
        <authorList>
            <consortium name="US DOE Joint Genome Institute (JGI-PGF)"/>
            <person name="Walter F."/>
            <person name="Albersmeier A."/>
            <person name="Kalinowski J."/>
            <person name="Ruckert C."/>
        </authorList>
    </citation>
    <scope>NUCLEOTIDE SEQUENCE</scope>
    <source>
        <strain evidence="5">JCM 14719</strain>
    </source>
</reference>
<dbReference type="Gene3D" id="3.40.630.10">
    <property type="entry name" value="Zn peptidases"/>
    <property type="match status" value="1"/>
</dbReference>
<protein>
    <submittedName>
        <fullName evidence="5">Peptidase M20</fullName>
    </submittedName>
</protein>
<sequence length="374" mass="38856">MSAILAYLARHCDAMLRDIETLVRAASPSTRKALVDRCGRVLAELVAARLGVRGERIPQAEVGDHYRFAIGDGDRQVLLLAHHDTVWEEGRLAFRVEGSRAYGPGIFDMKGGIVQAVWALKALVDLGVPLAKRVVLLSTSDEEIGSPTSRALIEAEARNSAAVLVLEPAAGADGALKTARKGVGLYRLTVRGRAAHAGSDPDKGVSAVAELARQVLALEALAAQEKGTTINVGVVRGGTRSNVIPEAAEAEIDVRAATLDEARRVDAAIRGLKPVLPGATLAVTGGINRPPMERTAAIGALFARARVIAARLGFSLSEAAVGGASDGNFTAALGVPTLDGLGCVGDGAHAEHEHIVIDALAPRAALLAHLLAEL</sequence>
<name>A0A8J3B3T5_9BACI</name>
<dbReference type="PANTHER" id="PTHR43808">
    <property type="entry name" value="ACETYLORNITHINE DEACETYLASE"/>
    <property type="match status" value="1"/>
</dbReference>
<dbReference type="SUPFAM" id="SSF55031">
    <property type="entry name" value="Bacterial exopeptidase dimerisation domain"/>
    <property type="match status" value="1"/>
</dbReference>
<keyword evidence="6" id="KW-1185">Reference proteome</keyword>
<dbReference type="GO" id="GO:0046872">
    <property type="term" value="F:metal ion binding"/>
    <property type="evidence" value="ECO:0007669"/>
    <property type="project" value="UniProtKB-KW"/>
</dbReference>
<dbReference type="PIRSF" id="PIRSF037238">
    <property type="entry name" value="Carboxypeptidase_G2"/>
    <property type="match status" value="1"/>
</dbReference>
<dbReference type="Pfam" id="PF01546">
    <property type="entry name" value="Peptidase_M20"/>
    <property type="match status" value="1"/>
</dbReference>
<dbReference type="PANTHER" id="PTHR43808:SF9">
    <property type="entry name" value="BLL0789 PROTEIN"/>
    <property type="match status" value="1"/>
</dbReference>
<accession>A0A8J3B3T5</accession>
<comment type="caution">
    <text evidence="5">The sequence shown here is derived from an EMBL/GenBank/DDBJ whole genome shotgun (WGS) entry which is preliminary data.</text>
</comment>
<dbReference type="InterPro" id="IPR011650">
    <property type="entry name" value="Peptidase_M20_dimer"/>
</dbReference>
<dbReference type="EMBL" id="BMOF01000001">
    <property type="protein sequence ID" value="GGJ91341.1"/>
    <property type="molecule type" value="Genomic_DNA"/>
</dbReference>
<feature type="active site" evidence="3">
    <location>
        <position position="84"/>
    </location>
</feature>
<keyword evidence="1" id="KW-0479">Metal-binding</keyword>